<name>A0A4C1ZLE4_EUMVA</name>
<reference evidence="2 3" key="1">
    <citation type="journal article" date="2019" name="Commun. Biol.">
        <title>The bagworm genome reveals a unique fibroin gene that provides high tensile strength.</title>
        <authorList>
            <person name="Kono N."/>
            <person name="Nakamura H."/>
            <person name="Ohtoshi R."/>
            <person name="Tomita M."/>
            <person name="Numata K."/>
            <person name="Arakawa K."/>
        </authorList>
    </citation>
    <scope>NUCLEOTIDE SEQUENCE [LARGE SCALE GENOMIC DNA]</scope>
</reference>
<accession>A0A4C1ZLE4</accession>
<feature type="compositionally biased region" description="Polar residues" evidence="1">
    <location>
        <begin position="124"/>
        <end position="136"/>
    </location>
</feature>
<dbReference type="AlphaFoldDB" id="A0A4C1ZLE4"/>
<feature type="region of interest" description="Disordered" evidence="1">
    <location>
        <begin position="108"/>
        <end position="136"/>
    </location>
</feature>
<gene>
    <name evidence="2" type="ORF">EVAR_103494_1</name>
</gene>
<evidence type="ECO:0000256" key="1">
    <source>
        <dbReference type="SAM" id="MobiDB-lite"/>
    </source>
</evidence>
<evidence type="ECO:0000313" key="2">
    <source>
        <dbReference type="EMBL" id="GBP87365.1"/>
    </source>
</evidence>
<feature type="compositionally biased region" description="Basic residues" evidence="1">
    <location>
        <begin position="108"/>
        <end position="118"/>
    </location>
</feature>
<comment type="caution">
    <text evidence="2">The sequence shown here is derived from an EMBL/GenBank/DDBJ whole genome shotgun (WGS) entry which is preliminary data.</text>
</comment>
<dbReference type="Proteomes" id="UP000299102">
    <property type="component" value="Unassembled WGS sequence"/>
</dbReference>
<protein>
    <submittedName>
        <fullName evidence="2">Uncharacterized protein</fullName>
    </submittedName>
</protein>
<proteinExistence type="predicted"/>
<organism evidence="2 3">
    <name type="scientific">Eumeta variegata</name>
    <name type="common">Bagworm moth</name>
    <name type="synonym">Eumeta japonica</name>
    <dbReference type="NCBI Taxonomy" id="151549"/>
    <lineage>
        <taxon>Eukaryota</taxon>
        <taxon>Metazoa</taxon>
        <taxon>Ecdysozoa</taxon>
        <taxon>Arthropoda</taxon>
        <taxon>Hexapoda</taxon>
        <taxon>Insecta</taxon>
        <taxon>Pterygota</taxon>
        <taxon>Neoptera</taxon>
        <taxon>Endopterygota</taxon>
        <taxon>Lepidoptera</taxon>
        <taxon>Glossata</taxon>
        <taxon>Ditrysia</taxon>
        <taxon>Tineoidea</taxon>
        <taxon>Psychidae</taxon>
        <taxon>Oiketicinae</taxon>
        <taxon>Eumeta</taxon>
    </lineage>
</organism>
<evidence type="ECO:0000313" key="3">
    <source>
        <dbReference type="Proteomes" id="UP000299102"/>
    </source>
</evidence>
<dbReference type="EMBL" id="BGZK01001854">
    <property type="protein sequence ID" value="GBP87365.1"/>
    <property type="molecule type" value="Genomic_DNA"/>
</dbReference>
<sequence length="205" mass="23377">MQTESNLSGRGGAIVRYAYIIYQLSGDNKLNAPRDRRYRSAVALIIETISSQKYRSRDTATARARRRRWPPRARARRRPCHRARFLLLECERKIIARSTLLNSLRHSTHSHSCTRPKSKGILSRETSTNGISQTTKLNNNTKHTRQLEELYSRVFVLCWSCGRGRRGACDASLLTVADTLRGRRLPARAPAPRRLAGLRRGEAKP</sequence>
<keyword evidence="3" id="KW-1185">Reference proteome</keyword>
<feature type="region of interest" description="Disordered" evidence="1">
    <location>
        <begin position="185"/>
        <end position="205"/>
    </location>
</feature>